<keyword evidence="4" id="KW-1185">Reference proteome</keyword>
<proteinExistence type="predicted"/>
<dbReference type="AlphaFoldDB" id="A0A5M6DFT7"/>
<reference evidence="3 4" key="1">
    <citation type="submission" date="2019-09" db="EMBL/GenBank/DDBJ databases">
        <title>Genome sequence and assembly of Adhaeribacter sp.</title>
        <authorList>
            <person name="Chhetri G."/>
        </authorList>
    </citation>
    <scope>NUCLEOTIDE SEQUENCE [LARGE SCALE GENOMIC DNA]</scope>
    <source>
        <strain evidence="3 4">DK36</strain>
    </source>
</reference>
<keyword evidence="2" id="KW-0732">Signal</keyword>
<dbReference type="EMBL" id="VWSF01000012">
    <property type="protein sequence ID" value="KAA5544065.1"/>
    <property type="molecule type" value="Genomic_DNA"/>
</dbReference>
<evidence type="ECO:0000313" key="4">
    <source>
        <dbReference type="Proteomes" id="UP000323426"/>
    </source>
</evidence>
<accession>A0A5M6DFT7</accession>
<gene>
    <name evidence="3" type="ORF">F0145_15940</name>
</gene>
<evidence type="ECO:0008006" key="5">
    <source>
        <dbReference type="Google" id="ProtNLM"/>
    </source>
</evidence>
<feature type="signal peptide" evidence="2">
    <location>
        <begin position="1"/>
        <end position="20"/>
    </location>
</feature>
<protein>
    <recommendedName>
        <fullName evidence="5">DUF3999 family protein</fullName>
    </recommendedName>
</protein>
<keyword evidence="1" id="KW-1133">Transmembrane helix</keyword>
<evidence type="ECO:0000313" key="3">
    <source>
        <dbReference type="EMBL" id="KAA5544065.1"/>
    </source>
</evidence>
<organism evidence="3 4">
    <name type="scientific">Adhaeribacter rhizoryzae</name>
    <dbReference type="NCBI Taxonomy" id="2607907"/>
    <lineage>
        <taxon>Bacteria</taxon>
        <taxon>Pseudomonadati</taxon>
        <taxon>Bacteroidota</taxon>
        <taxon>Cytophagia</taxon>
        <taxon>Cytophagales</taxon>
        <taxon>Hymenobacteraceae</taxon>
        <taxon>Adhaeribacter</taxon>
    </lineage>
</organism>
<dbReference type="RefSeq" id="WP_150089688.1">
    <property type="nucleotide sequence ID" value="NZ_VWSF01000012.1"/>
</dbReference>
<keyword evidence="1" id="KW-0812">Transmembrane</keyword>
<feature type="transmembrane region" description="Helical" evidence="1">
    <location>
        <begin position="385"/>
        <end position="405"/>
    </location>
</feature>
<dbReference type="Proteomes" id="UP000323426">
    <property type="component" value="Unassembled WGS sequence"/>
</dbReference>
<evidence type="ECO:0000256" key="1">
    <source>
        <dbReference type="SAM" id="Phobius"/>
    </source>
</evidence>
<feature type="chain" id="PRO_5024400818" description="DUF3999 family protein" evidence="2">
    <location>
        <begin position="21"/>
        <end position="412"/>
    </location>
</feature>
<keyword evidence="1" id="KW-0472">Membrane</keyword>
<sequence length="412" mass="47072">MPKLAFLLLNLILGVQIAFGQNFQYQAALPPVPASGFYKIALTPAVGAHLKTDFSDIRLYDTAHREVPYILEREKPVQTRKLFREYEVVQKTLMPGGNTTLILRNPSRSKINNISLLIKNTNVRKKASLSGSNDAQTWYGLEDQYFLHSLYSQAATARVNLLNFPLSDYEYYRLIINDSTSAPLNILSAGYYDTFSENGKYTAVPHVQFSQTDSADLKQTFIFFKTPVPVHADKLLFTITNPTYYVREATLYAGQFRKKRRRKTYKTSEPVATFRLQSDQENTFTLNNFKSDDFYLVINNQDNPPLQLKNIQFYFLNTYLVASLQKNHSYHLAFGNEEVFPPNYDLAYFKDSIPGNLPLITPTRLKPLATPNAPKTATIFTNSNIIWVAIILVIGLLGFMTYRMLQETSKKP</sequence>
<evidence type="ECO:0000256" key="2">
    <source>
        <dbReference type="SAM" id="SignalP"/>
    </source>
</evidence>
<comment type="caution">
    <text evidence="3">The sequence shown here is derived from an EMBL/GenBank/DDBJ whole genome shotgun (WGS) entry which is preliminary data.</text>
</comment>
<name>A0A5M6DFT7_9BACT</name>